<evidence type="ECO:0000313" key="6">
    <source>
        <dbReference type="Proteomes" id="UP001216907"/>
    </source>
</evidence>
<keyword evidence="6" id="KW-1185">Reference proteome</keyword>
<name>A0ABT6F7A1_9BACT</name>
<dbReference type="EMBL" id="JARRAG010000001">
    <property type="protein sequence ID" value="MDG3003462.1"/>
    <property type="molecule type" value="Genomic_DNA"/>
</dbReference>
<feature type="compositionally biased region" description="Low complexity" evidence="2">
    <location>
        <begin position="78"/>
        <end position="89"/>
    </location>
</feature>
<feature type="compositionally biased region" description="Low complexity" evidence="2">
    <location>
        <begin position="7"/>
        <end position="16"/>
    </location>
</feature>
<evidence type="ECO:0000256" key="1">
    <source>
        <dbReference type="ARBA" id="ARBA00022448"/>
    </source>
</evidence>
<feature type="domain" description="CusB-like beta-barrel" evidence="3">
    <location>
        <begin position="307"/>
        <end position="380"/>
    </location>
</feature>
<sequence length="473" mass="52216">MPAIGESAPPQSQPSQEPRQVHPDAQASAQGGRGSSSLRRTAVLLTLAIVGGGSYFVYAGKTPKEWREAVTRVWTSHPASPGAEPAAPARLEKKPSKPWNGLVDLDDEQIASIGVLVVPVRAQTEPIKLELTGRTAYNENSLTKIRPRFDTLVVGVLAEKGRRVKKGDPLVELYSTELASAKNRYQINYVQWQHDLRFLKVREKLVKTGAISEQTYVDTINEESKSRLDYLTAWENLRILGVPETEIDPLTAHLGEASSAGDLLNVADKAKMTLRSPVDGIVIQREVVPGNLYDNNDVLLVVAPLDQLWVWANVYERDQAKVKLGQRMNIQFPFLDRTFAGTVEYVSSEVSKDSRAIQVRASIPNPDSQLKADMLVRTVLDVPPIAGQTVIPRVSMVMLHGEPFVFVRNPAAEKDVKTKLFERRRITPAQENTDTVIVHDGLKDGEEVVSNGSLILAQLYEDRQISASGTPPE</sequence>
<keyword evidence="1" id="KW-0813">Transport</keyword>
<accession>A0ABT6F7A1</accession>
<reference evidence="5 6" key="1">
    <citation type="submission" date="2023-03" db="EMBL/GenBank/DDBJ databases">
        <title>Paludisphaera mucosa sp. nov. a novel planctomycete from northern fen.</title>
        <authorList>
            <person name="Ivanova A."/>
        </authorList>
    </citation>
    <scope>NUCLEOTIDE SEQUENCE [LARGE SCALE GENOMIC DNA]</scope>
    <source>
        <strain evidence="5 6">Pla2</strain>
    </source>
</reference>
<dbReference type="Gene3D" id="2.40.420.20">
    <property type="match status" value="1"/>
</dbReference>
<dbReference type="Pfam" id="PF25954">
    <property type="entry name" value="Beta-barrel_RND_2"/>
    <property type="match status" value="1"/>
</dbReference>
<proteinExistence type="predicted"/>
<dbReference type="RefSeq" id="WP_277859813.1">
    <property type="nucleotide sequence ID" value="NZ_JARRAG010000001.1"/>
</dbReference>
<gene>
    <name evidence="5" type="ORF">PZE19_06770</name>
</gene>
<dbReference type="Gene3D" id="2.40.50.100">
    <property type="match status" value="1"/>
</dbReference>
<feature type="region of interest" description="Disordered" evidence="2">
    <location>
        <begin position="1"/>
        <end position="36"/>
    </location>
</feature>
<feature type="region of interest" description="Disordered" evidence="2">
    <location>
        <begin position="76"/>
        <end position="96"/>
    </location>
</feature>
<evidence type="ECO:0000259" key="4">
    <source>
        <dbReference type="Pfam" id="PF25973"/>
    </source>
</evidence>
<protein>
    <submittedName>
        <fullName evidence="5">Efflux RND transporter periplasmic adaptor subunit</fullName>
    </submittedName>
</protein>
<evidence type="ECO:0000313" key="5">
    <source>
        <dbReference type="EMBL" id="MDG3003462.1"/>
    </source>
</evidence>
<organism evidence="5 6">
    <name type="scientific">Paludisphaera mucosa</name>
    <dbReference type="NCBI Taxonomy" id="3030827"/>
    <lineage>
        <taxon>Bacteria</taxon>
        <taxon>Pseudomonadati</taxon>
        <taxon>Planctomycetota</taxon>
        <taxon>Planctomycetia</taxon>
        <taxon>Isosphaerales</taxon>
        <taxon>Isosphaeraceae</taxon>
        <taxon>Paludisphaera</taxon>
    </lineage>
</organism>
<evidence type="ECO:0000256" key="2">
    <source>
        <dbReference type="SAM" id="MobiDB-lite"/>
    </source>
</evidence>
<dbReference type="PANTHER" id="PTHR30097">
    <property type="entry name" value="CATION EFFLUX SYSTEM PROTEIN CUSB"/>
    <property type="match status" value="1"/>
</dbReference>
<dbReference type="Pfam" id="PF25973">
    <property type="entry name" value="BSH_CzcB"/>
    <property type="match status" value="1"/>
</dbReference>
<dbReference type="InterPro" id="IPR058647">
    <property type="entry name" value="BSH_CzcB-like"/>
</dbReference>
<comment type="caution">
    <text evidence="5">The sequence shown here is derived from an EMBL/GenBank/DDBJ whole genome shotgun (WGS) entry which is preliminary data.</text>
</comment>
<dbReference type="PANTHER" id="PTHR30097:SF4">
    <property type="entry name" value="SLR6042 PROTEIN"/>
    <property type="match status" value="1"/>
</dbReference>
<dbReference type="Gene3D" id="1.10.287.470">
    <property type="entry name" value="Helix hairpin bin"/>
    <property type="match status" value="1"/>
</dbReference>
<feature type="compositionally biased region" description="Low complexity" evidence="2">
    <location>
        <begin position="25"/>
        <end position="36"/>
    </location>
</feature>
<dbReference type="Proteomes" id="UP001216907">
    <property type="component" value="Unassembled WGS sequence"/>
</dbReference>
<dbReference type="InterPro" id="IPR051909">
    <property type="entry name" value="MFP_Cation_Efflux"/>
</dbReference>
<evidence type="ECO:0000259" key="3">
    <source>
        <dbReference type="Pfam" id="PF25954"/>
    </source>
</evidence>
<dbReference type="InterPro" id="IPR058792">
    <property type="entry name" value="Beta-barrel_RND_2"/>
</dbReference>
<dbReference type="SUPFAM" id="SSF111369">
    <property type="entry name" value="HlyD-like secretion proteins"/>
    <property type="match status" value="1"/>
</dbReference>
<feature type="domain" description="CzcB-like barrel-sandwich hybrid" evidence="4">
    <location>
        <begin position="143"/>
        <end position="303"/>
    </location>
</feature>
<dbReference type="Gene3D" id="2.40.30.170">
    <property type="match status" value="1"/>
</dbReference>